<gene>
    <name evidence="2" type="ORF">TAPDE_000938</name>
</gene>
<proteinExistence type="predicted"/>
<comment type="caution">
    <text evidence="2">The sequence shown here is derived from an EMBL/GenBank/DDBJ whole genome shotgun (WGS) entry which is preliminary data.</text>
</comment>
<dbReference type="EMBL" id="CAHR02000029">
    <property type="protein sequence ID" value="CCG81219.1"/>
    <property type="molecule type" value="Genomic_DNA"/>
</dbReference>
<sequence>MFCLASGLLDLFRRRFIHSVANDIQGAISSYIFNGAARQQALEELVGFARGPDAKVLVDLLRRQLEPRWSDANHAIRERLTVQILTCIPDRPFLILCAQNYKLVDLLDYHLRACTFINIVGAQQLFLARRIQNWLNLIVTNNPDSSADLSQFFDMQSKYLRSWQAHDECERSAALLRSTRASPTNAQEDTTASHRAQPLRSKTTGIPLPELHAIMSDADILCFDILKMLMHPDENGPLIQSATIQATKTKLYLARFSELPVQFQESQSQSARKGKVVDTVQRLEYCIGLVAACDVVEQQKKSLSRSVEKVELLPPVYQYRIP</sequence>
<feature type="compositionally biased region" description="Polar residues" evidence="1">
    <location>
        <begin position="179"/>
        <end position="197"/>
    </location>
</feature>
<protein>
    <submittedName>
        <fullName evidence="2">Uncharacterized protein</fullName>
    </submittedName>
</protein>
<name>R4XAC0_TAPDE</name>
<evidence type="ECO:0000313" key="3">
    <source>
        <dbReference type="Proteomes" id="UP000013776"/>
    </source>
</evidence>
<dbReference type="AlphaFoldDB" id="R4XAC0"/>
<accession>R4XAC0</accession>
<evidence type="ECO:0000256" key="1">
    <source>
        <dbReference type="SAM" id="MobiDB-lite"/>
    </source>
</evidence>
<feature type="region of interest" description="Disordered" evidence="1">
    <location>
        <begin position="178"/>
        <end position="197"/>
    </location>
</feature>
<dbReference type="VEuPathDB" id="FungiDB:TAPDE_000938"/>
<keyword evidence="3" id="KW-1185">Reference proteome</keyword>
<organism evidence="2 3">
    <name type="scientific">Taphrina deformans (strain PYCC 5710 / ATCC 11124 / CBS 356.35 / IMI 108563 / JCM 9778 / NBRC 8474)</name>
    <name type="common">Peach leaf curl fungus</name>
    <name type="synonym">Lalaria deformans</name>
    <dbReference type="NCBI Taxonomy" id="1097556"/>
    <lineage>
        <taxon>Eukaryota</taxon>
        <taxon>Fungi</taxon>
        <taxon>Dikarya</taxon>
        <taxon>Ascomycota</taxon>
        <taxon>Taphrinomycotina</taxon>
        <taxon>Taphrinomycetes</taxon>
        <taxon>Taphrinales</taxon>
        <taxon>Taphrinaceae</taxon>
        <taxon>Taphrina</taxon>
    </lineage>
</organism>
<reference evidence="2 3" key="1">
    <citation type="journal article" date="2013" name="MBio">
        <title>Genome sequencing of the plant pathogen Taphrina deformans, the causal agent of peach leaf curl.</title>
        <authorList>
            <person name="Cisse O.H."/>
            <person name="Almeida J.M.G.C.F."/>
            <person name="Fonseca A."/>
            <person name="Kumar A.A."/>
            <person name="Salojaervi J."/>
            <person name="Overmyer K."/>
            <person name="Hauser P.M."/>
            <person name="Pagni M."/>
        </authorList>
    </citation>
    <scope>NUCLEOTIDE SEQUENCE [LARGE SCALE GENOMIC DNA]</scope>
    <source>
        <strain evidence="3">PYCC 5710 / ATCC 11124 / CBS 356.35 / IMI 108563 / JCM 9778 / NBRC 8474</strain>
    </source>
</reference>
<dbReference type="Proteomes" id="UP000013776">
    <property type="component" value="Unassembled WGS sequence"/>
</dbReference>
<evidence type="ECO:0000313" key="2">
    <source>
        <dbReference type="EMBL" id="CCG81219.1"/>
    </source>
</evidence>